<feature type="region of interest" description="Disordered" evidence="1">
    <location>
        <begin position="504"/>
        <end position="526"/>
    </location>
</feature>
<evidence type="ECO:0000256" key="1">
    <source>
        <dbReference type="SAM" id="MobiDB-lite"/>
    </source>
</evidence>
<protein>
    <recommendedName>
        <fullName evidence="4">F-box domain-containing protein</fullName>
    </recommendedName>
</protein>
<organism evidence="2 3">
    <name type="scientific">Cercospora kikuchii</name>
    <dbReference type="NCBI Taxonomy" id="84275"/>
    <lineage>
        <taxon>Eukaryota</taxon>
        <taxon>Fungi</taxon>
        <taxon>Dikarya</taxon>
        <taxon>Ascomycota</taxon>
        <taxon>Pezizomycotina</taxon>
        <taxon>Dothideomycetes</taxon>
        <taxon>Dothideomycetidae</taxon>
        <taxon>Mycosphaerellales</taxon>
        <taxon>Mycosphaerellaceae</taxon>
        <taxon>Cercospora</taxon>
    </lineage>
</organism>
<reference evidence="2 3" key="1">
    <citation type="submission" date="2021-01" db="EMBL/GenBank/DDBJ databases">
        <title>Cercospora kikuchii MAFF 305040 whole genome shotgun sequence.</title>
        <authorList>
            <person name="Kashiwa T."/>
            <person name="Suzuki T."/>
        </authorList>
    </citation>
    <scope>NUCLEOTIDE SEQUENCE [LARGE SCALE GENOMIC DNA]</scope>
    <source>
        <strain evidence="2 3">MAFF 305040</strain>
    </source>
</reference>
<dbReference type="AlphaFoldDB" id="A0A9P3C737"/>
<keyword evidence="3" id="KW-1185">Reference proteome</keyword>
<sequence>MCESMLLTLPEELVAYIADYIPVDSIVNFALSCSATFRHTKYRLARNQIFHAESRLQHDRQPLHASDTLRRALSDPDTIWHLRDFESWGVRPGFGKWKSWSFQYDIPDGYSIEPYEDHSALDSNFHKPSEMIVYRMIMMDKLHMSVEEVYKWTERIRDGWDEPIKGILFAIAPMLDRLNFIAYDTWQSSEFQPEDPLDFICTAIRSVYGSLEIGAVWPPGFASLREVSICSSTQLRHPHDAFYANPSRVAPLFLLPNIKILHLSLIGYEEDPDPDFFLPPGSSSVQALCFYCVDMTLQARIKFIQACRRLRSFKCVNSSMGASGDFDFWRALIKVHGAWLESLSMDHYQRQTPTLSTKFPKLKHLDYLKGIDWVREYMVFTDRVAFRCSQPPCKLESDGDCDDAKAHPLDLREALPATIERLGLGMVPGGMCAQDVSREILSALADLAEDERFTNLKEICLYDLKPSSDSTLRPSPNADFLARLHARNIETHLHCDRVEHMRMHRDADPLSSTNKTEPSISVTDET</sequence>
<dbReference type="OrthoDB" id="3644718at2759"/>
<proteinExistence type="predicted"/>
<comment type="caution">
    <text evidence="2">The sequence shown here is derived from an EMBL/GenBank/DDBJ whole genome shotgun (WGS) entry which is preliminary data.</text>
</comment>
<dbReference type="GeneID" id="68286627"/>
<dbReference type="EMBL" id="BOLY01000001">
    <property type="protein sequence ID" value="GIZ37609.1"/>
    <property type="molecule type" value="Genomic_DNA"/>
</dbReference>
<evidence type="ECO:0000313" key="3">
    <source>
        <dbReference type="Proteomes" id="UP000825890"/>
    </source>
</evidence>
<evidence type="ECO:0008006" key="4">
    <source>
        <dbReference type="Google" id="ProtNLM"/>
    </source>
</evidence>
<dbReference type="Proteomes" id="UP000825890">
    <property type="component" value="Unassembled WGS sequence"/>
</dbReference>
<dbReference type="RefSeq" id="XP_044652096.1">
    <property type="nucleotide sequence ID" value="XM_044796161.1"/>
</dbReference>
<evidence type="ECO:0000313" key="2">
    <source>
        <dbReference type="EMBL" id="GIZ37609.1"/>
    </source>
</evidence>
<feature type="compositionally biased region" description="Polar residues" evidence="1">
    <location>
        <begin position="510"/>
        <end position="526"/>
    </location>
</feature>
<name>A0A9P3C737_9PEZI</name>
<accession>A0A9P3C737</accession>
<gene>
    <name evidence="2" type="ORF">CKM354_000105200</name>
</gene>